<evidence type="ECO:0000259" key="1">
    <source>
        <dbReference type="Pfam" id="PF13304"/>
    </source>
</evidence>
<dbReference type="EMBL" id="BLAE01000014">
    <property type="protein sequence ID" value="GES09335.1"/>
    <property type="molecule type" value="Genomic_DNA"/>
</dbReference>
<name>A0A5M3WJE9_9ACTN</name>
<dbReference type="Proteomes" id="UP000331127">
    <property type="component" value="Unassembled WGS sequence"/>
</dbReference>
<dbReference type="PANTHER" id="PTHR40396:SF1">
    <property type="entry name" value="ATPASE AAA-TYPE CORE DOMAIN-CONTAINING PROTEIN"/>
    <property type="match status" value="1"/>
</dbReference>
<dbReference type="Gene3D" id="3.40.50.300">
    <property type="entry name" value="P-loop containing nucleotide triphosphate hydrolases"/>
    <property type="match status" value="1"/>
</dbReference>
<dbReference type="OrthoDB" id="9809324at2"/>
<comment type="caution">
    <text evidence="2">The sequence shown here is derived from an EMBL/GenBank/DDBJ whole genome shotgun (WGS) entry which is preliminary data.</text>
</comment>
<keyword evidence="3" id="KW-1185">Reference proteome</keyword>
<dbReference type="SUPFAM" id="SSF52540">
    <property type="entry name" value="P-loop containing nucleoside triphosphate hydrolases"/>
    <property type="match status" value="1"/>
</dbReference>
<evidence type="ECO:0000313" key="2">
    <source>
        <dbReference type="EMBL" id="GES09335.1"/>
    </source>
</evidence>
<dbReference type="PANTHER" id="PTHR40396">
    <property type="entry name" value="ATPASE-LIKE PROTEIN"/>
    <property type="match status" value="1"/>
</dbReference>
<dbReference type="GO" id="GO:0005524">
    <property type="term" value="F:ATP binding"/>
    <property type="evidence" value="ECO:0007669"/>
    <property type="project" value="InterPro"/>
</dbReference>
<dbReference type="AlphaFoldDB" id="A0A5M3WJE9"/>
<dbReference type="RefSeq" id="WP_155354871.1">
    <property type="nucleotide sequence ID" value="NZ_BAAAHL010000035.1"/>
</dbReference>
<dbReference type="Pfam" id="PF13304">
    <property type="entry name" value="AAA_21"/>
    <property type="match status" value="1"/>
</dbReference>
<organism evidence="2 3">
    <name type="scientific">Acrocarpospora macrocephala</name>
    <dbReference type="NCBI Taxonomy" id="150177"/>
    <lineage>
        <taxon>Bacteria</taxon>
        <taxon>Bacillati</taxon>
        <taxon>Actinomycetota</taxon>
        <taxon>Actinomycetes</taxon>
        <taxon>Streptosporangiales</taxon>
        <taxon>Streptosporangiaceae</taxon>
        <taxon>Acrocarpospora</taxon>
    </lineage>
</organism>
<proteinExistence type="predicted"/>
<feature type="domain" description="ATPase AAA-type core" evidence="1">
    <location>
        <begin position="50"/>
        <end position="350"/>
    </location>
</feature>
<dbReference type="GO" id="GO:0016887">
    <property type="term" value="F:ATP hydrolysis activity"/>
    <property type="evidence" value="ECO:0007669"/>
    <property type="project" value="InterPro"/>
</dbReference>
<dbReference type="InterPro" id="IPR003959">
    <property type="entry name" value="ATPase_AAA_core"/>
</dbReference>
<protein>
    <recommendedName>
        <fullName evidence="1">ATPase AAA-type core domain-containing protein</fullName>
    </recommendedName>
</protein>
<gene>
    <name evidence="2" type="ORF">Amac_029310</name>
</gene>
<reference evidence="2 3" key="1">
    <citation type="submission" date="2019-10" db="EMBL/GenBank/DDBJ databases">
        <title>Whole genome shotgun sequence of Acrocarpospora macrocephala NBRC 16266.</title>
        <authorList>
            <person name="Ichikawa N."/>
            <person name="Kimura A."/>
            <person name="Kitahashi Y."/>
            <person name="Komaki H."/>
            <person name="Oguchi A."/>
        </authorList>
    </citation>
    <scope>NUCLEOTIDE SEQUENCE [LARGE SCALE GENOMIC DNA]</scope>
    <source>
        <strain evidence="2 3">NBRC 16266</strain>
    </source>
</reference>
<dbReference type="CDD" id="cd00267">
    <property type="entry name" value="ABC_ATPase"/>
    <property type="match status" value="1"/>
</dbReference>
<evidence type="ECO:0000313" key="3">
    <source>
        <dbReference type="Proteomes" id="UP000331127"/>
    </source>
</evidence>
<sequence>MLIRFRVANHRSIRGEHELSLIATEFDEGTARKTGLQHKGRDVSVQPVLGVFGANASGKSNLISALQFMQDAVRESFADWAKTPERVPREPFKLDSASLGETSLFEVDLVLGEDPVRYTYGFELSDDRVEAEWLHAYPHGRRNVWFDREAGRPESDGGEFIFKGEGFKGEREPLVKLTRPNALFLSVGAALNHPQLSEIHRWFVREIRPVGSGSDSVERVAFTTVVATAPVLAERHHERVVQLLRSADLGITHLDKDPETGRIRLWHGTSDGGEAPLDFYREESLGTQAWFAFLGVMLMTLEAGTVLLVDELDSSLHPSLAAEVVRVFQDPEANPNGAQLIFTTHDATLLGNAVLDRPLGRDQVWITTKNRSGETEWYPLTEAKPRKEENLERGYLRGRYGGVPRVTAGEIAREVSRHETKAKA</sequence>
<dbReference type="InterPro" id="IPR027417">
    <property type="entry name" value="P-loop_NTPase"/>
</dbReference>
<accession>A0A5M3WJE9</accession>